<dbReference type="Proteomes" id="UP000304148">
    <property type="component" value="Chromosome"/>
</dbReference>
<dbReference type="RefSeq" id="WP_138184367.1">
    <property type="nucleotide sequence ID" value="NZ_LS992241.1"/>
</dbReference>
<evidence type="ECO:0000313" key="2">
    <source>
        <dbReference type="Proteomes" id="UP000304148"/>
    </source>
</evidence>
<protein>
    <submittedName>
        <fullName evidence="1">Uncharacterized protein</fullName>
    </submittedName>
</protein>
<accession>A0A383R4C8</accession>
<proteinExistence type="predicted"/>
<gene>
    <name evidence="1" type="ORF">PBLR_10219</name>
</gene>
<sequence>MDKKIISTIYDFCLEEDYDSTLAATLNLLQNSSAINELEGDSIAFLSSMIPLVEDNSIKALIIETITQCPDYVSNDSKLLDEYIRLVSLGEVILSEAERCFRAFAVSGITMNEIFTKLAESPNKELAIEILVLMARRDWGDLPSHLESFANEVKTLQRIRYRSGVISTFLLIVHPLCSKYAYIGSLSFGYPSTEVAVNDWAWETPESTKYMLDRKIVSQKEANILVELGRLIRSDKNNLGAADMTKLYTQFFEGKNPFDVMYTLPE</sequence>
<dbReference type="AlphaFoldDB" id="A0A383R4C8"/>
<name>A0A383R4C8_PAEAL</name>
<evidence type="ECO:0000313" key="1">
    <source>
        <dbReference type="EMBL" id="SYX81800.1"/>
    </source>
</evidence>
<organism evidence="1 2">
    <name type="scientific">Paenibacillus alvei</name>
    <name type="common">Bacillus alvei</name>
    <dbReference type="NCBI Taxonomy" id="44250"/>
    <lineage>
        <taxon>Bacteria</taxon>
        <taxon>Bacillati</taxon>
        <taxon>Bacillota</taxon>
        <taxon>Bacilli</taxon>
        <taxon>Bacillales</taxon>
        <taxon>Paenibacillaceae</taxon>
        <taxon>Paenibacillus</taxon>
    </lineage>
</organism>
<dbReference type="EMBL" id="LS992241">
    <property type="protein sequence ID" value="SYX81800.1"/>
    <property type="molecule type" value="Genomic_DNA"/>
</dbReference>
<reference evidence="2" key="1">
    <citation type="submission" date="2018-08" db="EMBL/GenBank/DDBJ databases">
        <authorList>
            <person name="Chevrot R."/>
        </authorList>
    </citation>
    <scope>NUCLEOTIDE SEQUENCE [LARGE SCALE GENOMIC DNA]</scope>
</reference>